<feature type="compositionally biased region" description="Low complexity" evidence="1">
    <location>
        <begin position="111"/>
        <end position="136"/>
    </location>
</feature>
<feature type="region of interest" description="Disordered" evidence="1">
    <location>
        <begin position="30"/>
        <end position="136"/>
    </location>
</feature>
<comment type="caution">
    <text evidence="3">The sequence shown here is derived from an EMBL/GenBank/DDBJ whole genome shotgun (WGS) entry which is preliminary data.</text>
</comment>
<proteinExistence type="predicted"/>
<feature type="compositionally biased region" description="Polar residues" evidence="1">
    <location>
        <begin position="30"/>
        <end position="51"/>
    </location>
</feature>
<keyword evidence="4" id="KW-1185">Reference proteome</keyword>
<evidence type="ECO:0000313" key="3">
    <source>
        <dbReference type="EMBL" id="MFD2864360.1"/>
    </source>
</evidence>
<gene>
    <name evidence="3" type="ORF">ACFSYC_06630</name>
</gene>
<feature type="chain" id="PRO_5046519766" evidence="2">
    <location>
        <begin position="23"/>
        <end position="136"/>
    </location>
</feature>
<organism evidence="3 4">
    <name type="scientific">Mucilaginibacter antarcticus</name>
    <dbReference type="NCBI Taxonomy" id="1855725"/>
    <lineage>
        <taxon>Bacteria</taxon>
        <taxon>Pseudomonadati</taxon>
        <taxon>Bacteroidota</taxon>
        <taxon>Sphingobacteriia</taxon>
        <taxon>Sphingobacteriales</taxon>
        <taxon>Sphingobacteriaceae</taxon>
        <taxon>Mucilaginibacter</taxon>
    </lineage>
</organism>
<feature type="signal peptide" evidence="2">
    <location>
        <begin position="1"/>
        <end position="22"/>
    </location>
</feature>
<dbReference type="RefSeq" id="WP_377124808.1">
    <property type="nucleotide sequence ID" value="NZ_JBHUHN010000001.1"/>
</dbReference>
<reference evidence="4" key="1">
    <citation type="journal article" date="2019" name="Int. J. Syst. Evol. Microbiol.">
        <title>The Global Catalogue of Microorganisms (GCM) 10K type strain sequencing project: providing services to taxonomists for standard genome sequencing and annotation.</title>
        <authorList>
            <consortium name="The Broad Institute Genomics Platform"/>
            <consortium name="The Broad Institute Genome Sequencing Center for Infectious Disease"/>
            <person name="Wu L."/>
            <person name="Ma J."/>
        </authorList>
    </citation>
    <scope>NUCLEOTIDE SEQUENCE [LARGE SCALE GENOMIC DNA]</scope>
    <source>
        <strain evidence="4">KCTC 52232</strain>
    </source>
</reference>
<evidence type="ECO:0000256" key="1">
    <source>
        <dbReference type="SAM" id="MobiDB-lite"/>
    </source>
</evidence>
<sequence length="136" mass="14312">MKKLGLMVVGAFFTLATTSAVAQTVTPTKAKTTNLTPRRNGNVTIDGQTVKQKPGVAQQRTGTAAKAGQQYSTSPRDGVNTYDEQTNNDHQGATAENGEETVTVVQKDAAKVTPAKTTTSTKKTAIKTSSSTKVRP</sequence>
<evidence type="ECO:0000256" key="2">
    <source>
        <dbReference type="SAM" id="SignalP"/>
    </source>
</evidence>
<dbReference type="Proteomes" id="UP001597601">
    <property type="component" value="Unassembled WGS sequence"/>
</dbReference>
<protein>
    <submittedName>
        <fullName evidence="3">Uncharacterized protein</fullName>
    </submittedName>
</protein>
<feature type="compositionally biased region" description="Polar residues" evidence="1">
    <location>
        <begin position="82"/>
        <end position="91"/>
    </location>
</feature>
<accession>A0ABW5XPW7</accession>
<evidence type="ECO:0000313" key="4">
    <source>
        <dbReference type="Proteomes" id="UP001597601"/>
    </source>
</evidence>
<dbReference type="EMBL" id="JBHUON010000005">
    <property type="protein sequence ID" value="MFD2864360.1"/>
    <property type="molecule type" value="Genomic_DNA"/>
</dbReference>
<name>A0ABW5XPW7_9SPHI</name>
<keyword evidence="2" id="KW-0732">Signal</keyword>